<dbReference type="PROSITE" id="PS51257">
    <property type="entry name" value="PROKAR_LIPOPROTEIN"/>
    <property type="match status" value="1"/>
</dbReference>
<keyword evidence="4" id="KW-1185">Reference proteome</keyword>
<proteinExistence type="predicted"/>
<feature type="compositionally biased region" description="Low complexity" evidence="1">
    <location>
        <begin position="528"/>
        <end position="539"/>
    </location>
</feature>
<organism evidence="3 4">
    <name type="scientific">Chlamydomonas incerta</name>
    <dbReference type="NCBI Taxonomy" id="51695"/>
    <lineage>
        <taxon>Eukaryota</taxon>
        <taxon>Viridiplantae</taxon>
        <taxon>Chlorophyta</taxon>
        <taxon>core chlorophytes</taxon>
        <taxon>Chlorophyceae</taxon>
        <taxon>CS clade</taxon>
        <taxon>Chlamydomonadales</taxon>
        <taxon>Chlamydomonadaceae</taxon>
        <taxon>Chlamydomonas</taxon>
    </lineage>
</organism>
<dbReference type="Proteomes" id="UP000650467">
    <property type="component" value="Unassembled WGS sequence"/>
</dbReference>
<gene>
    <name evidence="3" type="ORF">HXX76_015566</name>
</gene>
<keyword evidence="2" id="KW-0812">Transmembrane</keyword>
<evidence type="ECO:0000256" key="1">
    <source>
        <dbReference type="SAM" id="MobiDB-lite"/>
    </source>
</evidence>
<protein>
    <submittedName>
        <fullName evidence="3">Uncharacterized protein</fullName>
    </submittedName>
</protein>
<feature type="transmembrane region" description="Helical" evidence="2">
    <location>
        <begin position="55"/>
        <end position="75"/>
    </location>
</feature>
<dbReference type="EMBL" id="JAEHOC010000087">
    <property type="protein sequence ID" value="KAG2423050.1"/>
    <property type="molecule type" value="Genomic_DNA"/>
</dbReference>
<name>A0A835SMC6_CHLIN</name>
<evidence type="ECO:0000313" key="4">
    <source>
        <dbReference type="Proteomes" id="UP000650467"/>
    </source>
</evidence>
<sequence length="606" mass="60734">MRTATAGNSGCGCGTAGSSRHTAATSTAVASSCSFGPASPRSRTRRSPARRLSPLLLLLGAAAAGALLCCGGGLAPVAAAAVGANAALDSSGDGGGGAAAEASLLLEASQEDEEAAAAQELLAAHRHRQVLSSEDDSQQGDQDEGDQDEGNQDEGNQDEGEGGGGASTAAAAAAASLHDLHLDELPLEEQEELGSGLNGTSSSRKLMSSILAGPLPGLHFIPRGFPGPSLGAGGLGLMARLGAFGPGGAALAAAAAAPGGAVPAAAAAAGAGLAGGLASYVVLGQDPVAIALRQLSIVAIQAYGTAAQNSIKRGIKAIDVQLARYAAYLKRLAKQLDAADAAAQLDVAQREIRALVIARAALKDYGARQVSYVKFLTSAASAWTSWFYGIQYRFTTLTITLQWGNDPIQFELNRVLYSLADATKLSGLLLQPFIDAFKYEQRFSAALFNILFDAYNRERNRLTVTPVAVLNDPLGTGQNLPGVIARVRELAQQLGGGGAADALRTAALTARDQVAAALGTGGGGGGQAPAAGAAAAGQSADRDSGGDGGDRPGVAALERLTDMLKQRAAQQGAAPGQQQGQSAQRQAPQGQQQAQAAGDTAASGSG</sequence>
<feature type="compositionally biased region" description="Basic and acidic residues" evidence="1">
    <location>
        <begin position="540"/>
        <end position="550"/>
    </location>
</feature>
<dbReference type="OrthoDB" id="543851at2759"/>
<feature type="compositionally biased region" description="Acidic residues" evidence="1">
    <location>
        <begin position="133"/>
        <end position="161"/>
    </location>
</feature>
<evidence type="ECO:0000313" key="3">
    <source>
        <dbReference type="EMBL" id="KAG2423050.1"/>
    </source>
</evidence>
<dbReference type="AlphaFoldDB" id="A0A835SMC6"/>
<accession>A0A835SMC6</accession>
<keyword evidence="2" id="KW-1133">Transmembrane helix</keyword>
<keyword evidence="2" id="KW-0472">Membrane</keyword>
<feature type="region of interest" description="Disordered" evidence="1">
    <location>
        <begin position="128"/>
        <end position="173"/>
    </location>
</feature>
<feature type="compositionally biased region" description="Low complexity" evidence="1">
    <location>
        <begin position="566"/>
        <end position="606"/>
    </location>
</feature>
<evidence type="ECO:0000256" key="2">
    <source>
        <dbReference type="SAM" id="Phobius"/>
    </source>
</evidence>
<comment type="caution">
    <text evidence="3">The sequence shown here is derived from an EMBL/GenBank/DDBJ whole genome shotgun (WGS) entry which is preliminary data.</text>
</comment>
<feature type="region of interest" description="Disordered" evidence="1">
    <location>
        <begin position="521"/>
        <end position="606"/>
    </location>
</feature>
<reference evidence="3" key="1">
    <citation type="journal article" date="2020" name="bioRxiv">
        <title>Comparative genomics of Chlamydomonas.</title>
        <authorList>
            <person name="Craig R.J."/>
            <person name="Hasan A.R."/>
            <person name="Ness R.W."/>
            <person name="Keightley P.D."/>
        </authorList>
    </citation>
    <scope>NUCLEOTIDE SEQUENCE</scope>
    <source>
        <strain evidence="3">SAG 7.73</strain>
    </source>
</reference>